<dbReference type="Gene3D" id="2.40.420.20">
    <property type="match status" value="1"/>
</dbReference>
<evidence type="ECO:0000256" key="1">
    <source>
        <dbReference type="ARBA" id="ARBA00004196"/>
    </source>
</evidence>
<organism evidence="10">
    <name type="scientific">Variovorax paradoxus</name>
    <dbReference type="NCBI Taxonomy" id="34073"/>
    <lineage>
        <taxon>Bacteria</taxon>
        <taxon>Pseudomonadati</taxon>
        <taxon>Pseudomonadota</taxon>
        <taxon>Betaproteobacteria</taxon>
        <taxon>Burkholderiales</taxon>
        <taxon>Comamonadaceae</taxon>
        <taxon>Variovorax</taxon>
    </lineage>
</organism>
<name>A0A679J230_VARPD</name>
<dbReference type="InterPro" id="IPR058624">
    <property type="entry name" value="MdtA-like_HH"/>
</dbReference>
<dbReference type="Pfam" id="PF25967">
    <property type="entry name" value="RND-MFP_C"/>
    <property type="match status" value="1"/>
</dbReference>
<evidence type="ECO:0000256" key="4">
    <source>
        <dbReference type="SAM" id="MobiDB-lite"/>
    </source>
</evidence>
<comment type="similarity">
    <text evidence="2">Belongs to the membrane fusion protein (MFP) (TC 8.A.1) family.</text>
</comment>
<dbReference type="PANTHER" id="PTHR30469:SF37">
    <property type="entry name" value="RAGD PROTEIN"/>
    <property type="match status" value="1"/>
</dbReference>
<dbReference type="GO" id="GO:1990281">
    <property type="term" value="C:efflux pump complex"/>
    <property type="evidence" value="ECO:0007669"/>
    <property type="project" value="TreeGrafter"/>
</dbReference>
<reference evidence="10" key="1">
    <citation type="submission" date="2019-12" db="EMBL/GenBank/DDBJ databases">
        <authorList>
            <person name="Cremers G."/>
        </authorList>
    </citation>
    <scope>NUCLEOTIDE SEQUENCE</scope>
    <source>
        <strain evidence="10">Vvax</strain>
    </source>
</reference>
<dbReference type="SUPFAM" id="SSF111369">
    <property type="entry name" value="HlyD-like secretion proteins"/>
    <property type="match status" value="1"/>
</dbReference>
<dbReference type="Pfam" id="PF25954">
    <property type="entry name" value="Beta-barrel_RND_2"/>
    <property type="match status" value="1"/>
</dbReference>
<evidence type="ECO:0000313" key="10">
    <source>
        <dbReference type="EMBL" id="CAA2103552.1"/>
    </source>
</evidence>
<feature type="compositionally biased region" description="Low complexity" evidence="4">
    <location>
        <begin position="402"/>
        <end position="420"/>
    </location>
</feature>
<dbReference type="Pfam" id="PF25876">
    <property type="entry name" value="HH_MFP_RND"/>
    <property type="match status" value="1"/>
</dbReference>
<evidence type="ECO:0000259" key="7">
    <source>
        <dbReference type="Pfam" id="PF25917"/>
    </source>
</evidence>
<keyword evidence="5" id="KW-0812">Transmembrane</keyword>
<dbReference type="InterPro" id="IPR006143">
    <property type="entry name" value="RND_pump_MFP"/>
</dbReference>
<evidence type="ECO:0000256" key="5">
    <source>
        <dbReference type="SAM" id="Phobius"/>
    </source>
</evidence>
<dbReference type="NCBIfam" id="TIGR01730">
    <property type="entry name" value="RND_mfp"/>
    <property type="match status" value="1"/>
</dbReference>
<feature type="domain" description="Multidrug resistance protein MdtA-like barrel-sandwich hybrid" evidence="7">
    <location>
        <begin position="102"/>
        <end position="233"/>
    </location>
</feature>
<dbReference type="GO" id="GO:0015562">
    <property type="term" value="F:efflux transmembrane transporter activity"/>
    <property type="evidence" value="ECO:0007669"/>
    <property type="project" value="TreeGrafter"/>
</dbReference>
<dbReference type="RefSeq" id="WP_339089982.1">
    <property type="nucleotide sequence ID" value="NZ_LR743507.1"/>
</dbReference>
<keyword evidence="5" id="KW-1133">Transmembrane helix</keyword>
<gene>
    <name evidence="10" type="primary">mdtA_3</name>
    <name evidence="10" type="ORF">VVAX_02318</name>
</gene>
<evidence type="ECO:0000259" key="9">
    <source>
        <dbReference type="Pfam" id="PF25967"/>
    </source>
</evidence>
<feature type="domain" description="Multidrug resistance protein MdtA-like alpha-helical hairpin" evidence="6">
    <location>
        <begin position="138"/>
        <end position="199"/>
    </location>
</feature>
<feature type="domain" description="Multidrug resistance protein MdtA-like C-terminal permuted SH3" evidence="9">
    <location>
        <begin position="331"/>
        <end position="385"/>
    </location>
</feature>
<feature type="region of interest" description="Disordered" evidence="4">
    <location>
        <begin position="402"/>
        <end position="426"/>
    </location>
</feature>
<protein>
    <submittedName>
        <fullName evidence="10">Multidrug resistance protein MdtA</fullName>
    </submittedName>
</protein>
<dbReference type="Pfam" id="PF25917">
    <property type="entry name" value="BSH_RND"/>
    <property type="match status" value="1"/>
</dbReference>
<evidence type="ECO:0000256" key="2">
    <source>
        <dbReference type="ARBA" id="ARBA00009477"/>
    </source>
</evidence>
<evidence type="ECO:0000256" key="3">
    <source>
        <dbReference type="ARBA" id="ARBA00022448"/>
    </source>
</evidence>
<dbReference type="PANTHER" id="PTHR30469">
    <property type="entry name" value="MULTIDRUG RESISTANCE PROTEIN MDTA"/>
    <property type="match status" value="1"/>
</dbReference>
<feature type="domain" description="CusB-like beta-barrel" evidence="8">
    <location>
        <begin position="254"/>
        <end position="323"/>
    </location>
</feature>
<dbReference type="FunFam" id="2.40.30.170:FF:000010">
    <property type="entry name" value="Efflux RND transporter periplasmic adaptor subunit"/>
    <property type="match status" value="1"/>
</dbReference>
<dbReference type="InterPro" id="IPR058792">
    <property type="entry name" value="Beta-barrel_RND_2"/>
</dbReference>
<dbReference type="InterPro" id="IPR058625">
    <property type="entry name" value="MdtA-like_BSH"/>
</dbReference>
<sequence length="426" mass="44975">MTEQRHSALGIHPIAAEEGDGELLRRRQIVRRTRWLVLIVLAVLALGAARTVFVRMANARALEAGTSERAKQYVQTALPRTPTAGQTLSLPGTLQGFVQSPISARASGYLKRWTKDIGSRVEKGELLAEIETPEIDQQLSQAVAARAQAASGLALAQSTAERWEALRKKDVVSQQDLDERRSAVAQATSNVAAADANVQRLKQTEGFKRVVAPFAGVITRRNVDTGDLIDAGAGGGAGRALFMLAQTDPLRVYINVPQAYAQLVKTGQPVVVTQAELRGQTFKGEVARTSGAIDTTTRMMQVEVSLPNKDGALLPGAYVQVSLPLAASRTLTVPSNALLFRAEGTRIAVVGAQGRINLRPVTLGRNYGENVEVIDGLEGTDRMVLNPSDSLAEGDVVAVAPEAPPAAGNAGPGAPAAPAAAKKEPA</sequence>
<keyword evidence="3" id="KW-0813">Transport</keyword>
<evidence type="ECO:0000259" key="6">
    <source>
        <dbReference type="Pfam" id="PF25876"/>
    </source>
</evidence>
<dbReference type="Gene3D" id="2.40.50.100">
    <property type="match status" value="1"/>
</dbReference>
<evidence type="ECO:0000259" key="8">
    <source>
        <dbReference type="Pfam" id="PF25954"/>
    </source>
</evidence>
<dbReference type="Gene3D" id="2.40.30.170">
    <property type="match status" value="1"/>
</dbReference>
<proteinExistence type="inferred from homology"/>
<accession>A0A679J230</accession>
<dbReference type="AlphaFoldDB" id="A0A679J230"/>
<dbReference type="EMBL" id="LR743507">
    <property type="protein sequence ID" value="CAA2103552.1"/>
    <property type="molecule type" value="Genomic_DNA"/>
</dbReference>
<dbReference type="InterPro" id="IPR058627">
    <property type="entry name" value="MdtA-like_C"/>
</dbReference>
<dbReference type="Gene3D" id="1.10.287.470">
    <property type="entry name" value="Helix hairpin bin"/>
    <property type="match status" value="1"/>
</dbReference>
<comment type="subcellular location">
    <subcellularLocation>
        <location evidence="1">Cell envelope</location>
    </subcellularLocation>
</comment>
<feature type="transmembrane region" description="Helical" evidence="5">
    <location>
        <begin position="35"/>
        <end position="53"/>
    </location>
</feature>
<keyword evidence="5" id="KW-0472">Membrane</keyword>